<dbReference type="OrthoDB" id="140537at2"/>
<protein>
    <recommendedName>
        <fullName evidence="4">Photosynthesis system II assembly factor Ycf48/Hcf136-like domain-containing protein</fullName>
    </recommendedName>
</protein>
<dbReference type="AlphaFoldDB" id="A0A4P6JYU6"/>
<keyword evidence="1" id="KW-0602">Photosynthesis</keyword>
<keyword evidence="6" id="KW-1185">Reference proteome</keyword>
<dbReference type="Pfam" id="PF14870">
    <property type="entry name" value="PSII_BNR"/>
    <property type="match status" value="1"/>
</dbReference>
<gene>
    <name evidence="5" type="ORF">EPA93_33700</name>
</gene>
<feature type="region of interest" description="Disordered" evidence="3">
    <location>
        <begin position="213"/>
        <end position="235"/>
    </location>
</feature>
<evidence type="ECO:0000259" key="4">
    <source>
        <dbReference type="Pfam" id="PF14870"/>
    </source>
</evidence>
<dbReference type="GO" id="GO:0015979">
    <property type="term" value="P:photosynthesis"/>
    <property type="evidence" value="ECO:0007669"/>
    <property type="project" value="UniProtKB-KW"/>
</dbReference>
<evidence type="ECO:0000313" key="5">
    <source>
        <dbReference type="EMBL" id="QBD80663.1"/>
    </source>
</evidence>
<proteinExistence type="predicted"/>
<keyword evidence="2" id="KW-0604">Photosystem II</keyword>
<feature type="compositionally biased region" description="Polar residues" evidence="3">
    <location>
        <begin position="214"/>
        <end position="231"/>
    </location>
</feature>
<reference evidence="5 6" key="1">
    <citation type="submission" date="2019-01" db="EMBL/GenBank/DDBJ databases">
        <title>Ktedonosporobacter rubrisoli SCAWS-G2.</title>
        <authorList>
            <person name="Huang Y."/>
            <person name="Yan B."/>
        </authorList>
    </citation>
    <scope>NUCLEOTIDE SEQUENCE [LARGE SCALE GENOMIC DNA]</scope>
    <source>
        <strain evidence="5 6">SCAWS-G2</strain>
    </source>
</reference>
<feature type="domain" description="Photosynthesis system II assembly factor Ycf48/Hcf136-like" evidence="4">
    <location>
        <begin position="88"/>
        <end position="220"/>
    </location>
</feature>
<dbReference type="CDD" id="cd15482">
    <property type="entry name" value="Sialidase_non-viral"/>
    <property type="match status" value="1"/>
</dbReference>
<dbReference type="PANTHER" id="PTHR47199">
    <property type="entry name" value="PHOTOSYSTEM II STABILITY/ASSEMBLY FACTOR HCF136, CHLOROPLASTIC"/>
    <property type="match status" value="1"/>
</dbReference>
<dbReference type="KEGG" id="kbs:EPA93_33700"/>
<organism evidence="5 6">
    <name type="scientific">Ktedonosporobacter rubrisoli</name>
    <dbReference type="NCBI Taxonomy" id="2509675"/>
    <lineage>
        <taxon>Bacteria</taxon>
        <taxon>Bacillati</taxon>
        <taxon>Chloroflexota</taxon>
        <taxon>Ktedonobacteria</taxon>
        <taxon>Ktedonobacterales</taxon>
        <taxon>Ktedonosporobacteraceae</taxon>
        <taxon>Ktedonosporobacter</taxon>
    </lineage>
</organism>
<accession>A0A4P6JYU6</accession>
<dbReference type="InterPro" id="IPR028203">
    <property type="entry name" value="PSII_CF48-like_dom"/>
</dbReference>
<sequence length="422" mass="45100">MYMQKNLNLRKYVDSMWPARFIVALIIGSCLLAACGSDGVSAAASTPSAANASQTAASSTPTSPSGNSSGKAIPTNNEPSGNAQKLQEQLKALRMVDQQHGWGLTATSILKTTDGGVHWYNVTPPNVRLGEQSTGTFMNNQYAWVVNSQPNSPITVLRTSDGGKSWQSSKINDPDSWAGDMPHFLNTHEGFIEIIAQGGPGAGSESVDIFHTSDGGQSWSKVSGTDQQSSGLPRGGIKSGISFKDSLNGWATGEEPTNYPWLYATHDGGKTWKLQSLPDLPNPSGGVAFHTTPPVFFGAQGLLPVYVTGELTANTTFHGLLLYKTIDGGKTWATTYLANHAALGTFDSDNLYIVDIQHAWASDRNTGTLYATSDGGRSWQAIAQHMGNIQEFSFVDTTHGWAVGDKSLLRTSDGGHTWQRIS</sequence>
<feature type="compositionally biased region" description="Polar residues" evidence="3">
    <location>
        <begin position="74"/>
        <end position="84"/>
    </location>
</feature>
<dbReference type="PANTHER" id="PTHR47199:SF2">
    <property type="entry name" value="PHOTOSYSTEM II STABILITY_ASSEMBLY FACTOR HCF136, CHLOROPLASTIC"/>
    <property type="match status" value="1"/>
</dbReference>
<evidence type="ECO:0000256" key="2">
    <source>
        <dbReference type="ARBA" id="ARBA00023276"/>
    </source>
</evidence>
<dbReference type="Proteomes" id="UP000290365">
    <property type="component" value="Chromosome"/>
</dbReference>
<evidence type="ECO:0000256" key="1">
    <source>
        <dbReference type="ARBA" id="ARBA00022531"/>
    </source>
</evidence>
<evidence type="ECO:0000313" key="6">
    <source>
        <dbReference type="Proteomes" id="UP000290365"/>
    </source>
</evidence>
<dbReference type="EMBL" id="CP035758">
    <property type="protein sequence ID" value="QBD80663.1"/>
    <property type="molecule type" value="Genomic_DNA"/>
</dbReference>
<evidence type="ECO:0000256" key="3">
    <source>
        <dbReference type="SAM" id="MobiDB-lite"/>
    </source>
</evidence>
<feature type="region of interest" description="Disordered" evidence="3">
    <location>
        <begin position="50"/>
        <end position="84"/>
    </location>
</feature>
<feature type="compositionally biased region" description="Low complexity" evidence="3">
    <location>
        <begin position="50"/>
        <end position="70"/>
    </location>
</feature>
<dbReference type="SUPFAM" id="SSF110296">
    <property type="entry name" value="Oligoxyloglucan reducing end-specific cellobiohydrolase"/>
    <property type="match status" value="1"/>
</dbReference>
<dbReference type="InterPro" id="IPR015943">
    <property type="entry name" value="WD40/YVTN_repeat-like_dom_sf"/>
</dbReference>
<dbReference type="Gene3D" id="2.130.10.10">
    <property type="entry name" value="YVTN repeat-like/Quinoprotein amine dehydrogenase"/>
    <property type="match status" value="2"/>
</dbReference>
<name>A0A4P6JYU6_KTERU</name>
<dbReference type="GO" id="GO:0009523">
    <property type="term" value="C:photosystem II"/>
    <property type="evidence" value="ECO:0007669"/>
    <property type="project" value="UniProtKB-KW"/>
</dbReference>
<dbReference type="PROSITE" id="PS51257">
    <property type="entry name" value="PROKAR_LIPOPROTEIN"/>
    <property type="match status" value="1"/>
</dbReference>